<evidence type="ECO:0000313" key="1">
    <source>
        <dbReference type="EMBL" id="QYM77817.1"/>
    </source>
</evidence>
<proteinExistence type="predicted"/>
<dbReference type="KEGG" id="ole:K0B96_10840"/>
<gene>
    <name evidence="1" type="ORF">K0B96_10840</name>
</gene>
<organism evidence="1 2">
    <name type="scientific">Horticoccus luteus</name>
    <dbReference type="NCBI Taxonomy" id="2862869"/>
    <lineage>
        <taxon>Bacteria</taxon>
        <taxon>Pseudomonadati</taxon>
        <taxon>Verrucomicrobiota</taxon>
        <taxon>Opitutia</taxon>
        <taxon>Opitutales</taxon>
        <taxon>Opitutaceae</taxon>
        <taxon>Horticoccus</taxon>
    </lineage>
</organism>
<dbReference type="EMBL" id="CP080507">
    <property type="protein sequence ID" value="QYM77817.1"/>
    <property type="molecule type" value="Genomic_DNA"/>
</dbReference>
<reference evidence="1" key="1">
    <citation type="submission" date="2021-08" db="EMBL/GenBank/DDBJ databases">
        <title>Genome of a novel bacterium of the phylum Verrucomicrobia, Oleiharenicola sp. KSB-15.</title>
        <authorList>
            <person name="Chung J.-H."/>
            <person name="Ahn J.-H."/>
            <person name="Yoon Y."/>
            <person name="Kim D.-Y."/>
            <person name="An S.-H."/>
            <person name="Park I."/>
            <person name="Yeon J."/>
        </authorList>
    </citation>
    <scope>NUCLEOTIDE SEQUENCE</scope>
    <source>
        <strain evidence="1">KSB-15</strain>
    </source>
</reference>
<evidence type="ECO:0000313" key="2">
    <source>
        <dbReference type="Proteomes" id="UP000825051"/>
    </source>
</evidence>
<sequence length="979" mass="111235">MTLQAQLDWLKSAAITLPDAEGVSRALALVASGAPNDELFFGELKDAAWLPVLERKGYFSKPLVDQTQPDRRTIFRNRLPLFALARFSETTPSQAAAILLRMPLSAVQATADQVLRCLTKLRDRQAITSVRPLSVYLAETTHRATAVWIDDLLQDWIKAGAQMEAVGILRAFVGSTVRSSFEDQPRLDRHWQLAEIDRKLVDHLANVFPQEIAHIYFEALSRWAAMRRAPEQTDERTPWDSHVIADPARDSPSSFWLEDFRQAPSGSRDLEETLATRLYAICAVAFGSGDGPKIAHIESLLRSDRWELFARLRWQLYAEYPDSTLEFARRDVLEVLPHLGRFDYLHGFEFAQLLQRHAEKHGNAFLNIDEARKLIDTVFAGPVDEDGKLEPEVDRERFWRKQLQPLEALLTAADKQRIQQDRPISPNDYKPFHRGEARMIEQVSPVSVGALAAKPDADLWQFLNTWKPGNRREKPEWWIEESVDALASTLAALIERDPARFSLASKWWEKIERPEMLHRILDRAAERIAGREQKGAEVTEADLATWLALAKWVVAHATKGEGQSDSSDDETEPVWSTRATARFLEAMVKTQTAVTPQQRAMVVQLLRLIVQADDPRLANRETAMMNDWLTTAINSARGNAMQAILDVAVQQHEAEKAVEPWVFETIETRLRHPDESPALFALLGSRLRLLVFLFGDRFKPRPELLFPEDRPQHRDAAVLAHFKYDNPMVGVINTFPGLIPAGLALAAEATKSEKEQRSPRREFDSRLGVHIAFYHWNASFPTDQVGEAALDRFFALAASDTRGSVIDQIGSAFEKTTEQDVSATVRERVMQIWERRFGQILGVSQGAADASTDYQEELAAFTDWIRCECFPLDWRVRRVISALNLLTSGPRPYRLVKFVGEQRDKPERLLSMLQVLEALVRQPSDEVRWAMQEKDVRPILERAFESPIPEVRTQAEATLELLLRQGFLSFLDIGKPVVD</sequence>
<dbReference type="AlphaFoldDB" id="A0A8F9TTI3"/>
<keyword evidence="2" id="KW-1185">Reference proteome</keyword>
<name>A0A8F9TTI3_9BACT</name>
<dbReference type="RefSeq" id="WP_220160921.1">
    <property type="nucleotide sequence ID" value="NZ_CP080507.1"/>
</dbReference>
<protein>
    <submittedName>
        <fullName evidence="1">Uncharacterized protein</fullName>
    </submittedName>
</protein>
<accession>A0A8F9TTI3</accession>
<dbReference type="Proteomes" id="UP000825051">
    <property type="component" value="Chromosome"/>
</dbReference>